<dbReference type="InterPro" id="IPR000092">
    <property type="entry name" value="Polyprenyl_synt"/>
</dbReference>
<gene>
    <name evidence="8" type="ORF">H9659_00395</name>
</gene>
<evidence type="ECO:0000256" key="2">
    <source>
        <dbReference type="ARBA" id="ARBA00006706"/>
    </source>
</evidence>
<dbReference type="PANTHER" id="PTHR43281:SF1">
    <property type="entry name" value="FARNESYL DIPHOSPHATE SYNTHASE"/>
    <property type="match status" value="1"/>
</dbReference>
<comment type="caution">
    <text evidence="8">The sequence shown here is derived from an EMBL/GenBank/DDBJ whole genome shotgun (WGS) entry which is preliminary data.</text>
</comment>
<dbReference type="PROSITE" id="PS00723">
    <property type="entry name" value="POLYPRENYL_SYNTHASE_1"/>
    <property type="match status" value="1"/>
</dbReference>
<keyword evidence="4" id="KW-0479">Metal-binding</keyword>
<dbReference type="SFLD" id="SFLDG01017">
    <property type="entry name" value="Polyprenyl_Transferase_Like"/>
    <property type="match status" value="1"/>
</dbReference>
<dbReference type="Proteomes" id="UP000659496">
    <property type="component" value="Unassembled WGS sequence"/>
</dbReference>
<evidence type="ECO:0000256" key="7">
    <source>
        <dbReference type="RuleBase" id="RU004466"/>
    </source>
</evidence>
<dbReference type="InterPro" id="IPR008949">
    <property type="entry name" value="Isoprenoid_synthase_dom_sf"/>
</dbReference>
<keyword evidence="3 7" id="KW-0808">Transferase</keyword>
<evidence type="ECO:0000256" key="5">
    <source>
        <dbReference type="ARBA" id="ARBA00022842"/>
    </source>
</evidence>
<dbReference type="Pfam" id="PF00348">
    <property type="entry name" value="polyprenyl_synt"/>
    <property type="match status" value="1"/>
</dbReference>
<dbReference type="NCBIfam" id="NF045485">
    <property type="entry name" value="FPPsyn"/>
    <property type="match status" value="1"/>
</dbReference>
<dbReference type="PANTHER" id="PTHR43281">
    <property type="entry name" value="FARNESYL DIPHOSPHATE SYNTHASE"/>
    <property type="match status" value="1"/>
</dbReference>
<evidence type="ECO:0000313" key="8">
    <source>
        <dbReference type="EMBL" id="MBD7906786.1"/>
    </source>
</evidence>
<keyword evidence="9" id="KW-1185">Reference proteome</keyword>
<dbReference type="EMBL" id="JACSQY010000001">
    <property type="protein sequence ID" value="MBD7906786.1"/>
    <property type="molecule type" value="Genomic_DNA"/>
</dbReference>
<dbReference type="InterPro" id="IPR053378">
    <property type="entry name" value="Prenyl_diphosphate_synthase"/>
</dbReference>
<dbReference type="PROSITE" id="PS00444">
    <property type="entry name" value="POLYPRENYL_SYNTHASE_2"/>
    <property type="match status" value="1"/>
</dbReference>
<keyword evidence="6" id="KW-0414">Isoprene biosynthesis</keyword>
<organism evidence="8 9">
    <name type="scientific">Sporosarcina gallistercoris</name>
    <dbReference type="NCBI Taxonomy" id="2762245"/>
    <lineage>
        <taxon>Bacteria</taxon>
        <taxon>Bacillati</taxon>
        <taxon>Bacillota</taxon>
        <taxon>Bacilli</taxon>
        <taxon>Bacillales</taxon>
        <taxon>Caryophanaceae</taxon>
        <taxon>Sporosarcina</taxon>
    </lineage>
</organism>
<keyword evidence="5" id="KW-0460">Magnesium</keyword>
<dbReference type="CDD" id="cd00685">
    <property type="entry name" value="Trans_IPPS_HT"/>
    <property type="match status" value="1"/>
</dbReference>
<proteinExistence type="inferred from homology"/>
<evidence type="ECO:0000256" key="3">
    <source>
        <dbReference type="ARBA" id="ARBA00022679"/>
    </source>
</evidence>
<evidence type="ECO:0000256" key="1">
    <source>
        <dbReference type="ARBA" id="ARBA00001946"/>
    </source>
</evidence>
<name>A0ABR8PF47_9BACL</name>
<dbReference type="Gene3D" id="1.10.600.10">
    <property type="entry name" value="Farnesyl Diphosphate Synthase"/>
    <property type="match status" value="1"/>
</dbReference>
<sequence>MERPHQWNLRRERTQVSEQLKKFMDEKIPLLDNHFSELFNGKNYPEILHEAMAYSVNAGGKRIRPLLVLAVLQDLEVASEDAIQVAGAIELIHTYSLIHDDLPCMDDDDFRRGNPTNHIVFGEATAVLAADALQTLAFEQLATLQHTDPATMLAILKAVSIASGASGMVGGQILDMQGEGKQLSLTELEEIHIHKTGALLACCIESGALLAKVSESKMEILRTFSRHIGLAFQIKDDILDVTASTEQLGKTANKDTASEKSTYPALLGLEGAQAKLEDHHKQALDALEEIGLGSSLLARIGDYIINRNA</sequence>
<evidence type="ECO:0000256" key="4">
    <source>
        <dbReference type="ARBA" id="ARBA00022723"/>
    </source>
</evidence>
<accession>A0ABR8PF47</accession>
<evidence type="ECO:0000313" key="9">
    <source>
        <dbReference type="Proteomes" id="UP000659496"/>
    </source>
</evidence>
<comment type="cofactor">
    <cofactor evidence="1">
        <name>Mg(2+)</name>
        <dbReference type="ChEBI" id="CHEBI:18420"/>
    </cofactor>
</comment>
<dbReference type="SFLD" id="SFLDS00005">
    <property type="entry name" value="Isoprenoid_Synthase_Type_I"/>
    <property type="match status" value="1"/>
</dbReference>
<evidence type="ECO:0000256" key="6">
    <source>
        <dbReference type="ARBA" id="ARBA00023229"/>
    </source>
</evidence>
<reference evidence="8 9" key="1">
    <citation type="submission" date="2020-08" db="EMBL/GenBank/DDBJ databases">
        <title>A Genomic Blueprint of the Chicken Gut Microbiome.</title>
        <authorList>
            <person name="Gilroy R."/>
            <person name="Ravi A."/>
            <person name="Getino M."/>
            <person name="Pursley I."/>
            <person name="Horton D.L."/>
            <person name="Alikhan N.-F."/>
            <person name="Baker D."/>
            <person name="Gharbi K."/>
            <person name="Hall N."/>
            <person name="Watson M."/>
            <person name="Adriaenssens E.M."/>
            <person name="Foster-Nyarko E."/>
            <person name="Jarju S."/>
            <person name="Secka A."/>
            <person name="Antonio M."/>
            <person name="Oren A."/>
            <person name="Chaudhuri R."/>
            <person name="La Ragione R.M."/>
            <person name="Hildebrand F."/>
            <person name="Pallen M.J."/>
        </authorList>
    </citation>
    <scope>NUCLEOTIDE SEQUENCE [LARGE SCALE GENOMIC DNA]</scope>
    <source>
        <strain evidence="8 9">Sa3CUA8</strain>
    </source>
</reference>
<protein>
    <submittedName>
        <fullName evidence="8">Polyprenyl synthetase family protein</fullName>
    </submittedName>
</protein>
<dbReference type="SUPFAM" id="SSF48576">
    <property type="entry name" value="Terpenoid synthases"/>
    <property type="match status" value="1"/>
</dbReference>
<dbReference type="InterPro" id="IPR033749">
    <property type="entry name" value="Polyprenyl_synt_CS"/>
</dbReference>
<comment type="similarity">
    <text evidence="2 7">Belongs to the FPP/GGPP synthase family.</text>
</comment>